<comment type="caution">
    <text evidence="1">The sequence shown here is derived from an EMBL/GenBank/DDBJ whole genome shotgun (WGS) entry which is preliminary data.</text>
</comment>
<sequence>MWARVKGKTENALLCLPFRATYMFRPAYIQPMHGIVSKTKLYRALYAVLGPLYPAWKTFFPRHVTTTENVGRAMIKVARRGAPKPVLENHDINSICL</sequence>
<organism evidence="1 2">
    <name type="scientific">Desulfocucumis palustris</name>
    <dbReference type="NCBI Taxonomy" id="1898651"/>
    <lineage>
        <taxon>Bacteria</taxon>
        <taxon>Bacillati</taxon>
        <taxon>Bacillota</taxon>
        <taxon>Clostridia</taxon>
        <taxon>Eubacteriales</taxon>
        <taxon>Desulfocucumaceae</taxon>
        <taxon>Desulfocucumis</taxon>
    </lineage>
</organism>
<evidence type="ECO:0000313" key="2">
    <source>
        <dbReference type="Proteomes" id="UP000239549"/>
    </source>
</evidence>
<dbReference type="EMBL" id="BFAV01000140">
    <property type="protein sequence ID" value="GBF34410.1"/>
    <property type="molecule type" value="Genomic_DNA"/>
</dbReference>
<evidence type="ECO:0000313" key="1">
    <source>
        <dbReference type="EMBL" id="GBF34410.1"/>
    </source>
</evidence>
<protein>
    <submittedName>
        <fullName evidence="1">Uncharacterized protein</fullName>
    </submittedName>
</protein>
<dbReference type="Proteomes" id="UP000239549">
    <property type="component" value="Unassembled WGS sequence"/>
</dbReference>
<keyword evidence="2" id="KW-1185">Reference proteome</keyword>
<proteinExistence type="predicted"/>
<dbReference type="Gene3D" id="3.40.50.720">
    <property type="entry name" value="NAD(P)-binding Rossmann-like Domain"/>
    <property type="match status" value="1"/>
</dbReference>
<name>A0A2L2XE31_9FIRM</name>
<accession>A0A2L2XE31</accession>
<gene>
    <name evidence="1" type="ORF">DCCM_3523</name>
</gene>
<reference evidence="2" key="1">
    <citation type="submission" date="2018-02" db="EMBL/GenBank/DDBJ databases">
        <title>Genome sequence of Desulfocucumis palustris strain NAW-5.</title>
        <authorList>
            <person name="Watanabe M."/>
            <person name="Kojima H."/>
            <person name="Fukui M."/>
        </authorList>
    </citation>
    <scope>NUCLEOTIDE SEQUENCE [LARGE SCALE GENOMIC DNA]</scope>
    <source>
        <strain evidence="2">NAW-5</strain>
    </source>
</reference>
<dbReference type="AlphaFoldDB" id="A0A2L2XE31"/>